<dbReference type="AlphaFoldDB" id="A0A2S8FBA7"/>
<dbReference type="PANTHER" id="PTHR37836">
    <property type="entry name" value="LMO1036 PROTEIN"/>
    <property type="match status" value="1"/>
</dbReference>
<dbReference type="OrthoDB" id="246387at2"/>
<accession>A0A2S8FBA7</accession>
<dbReference type="EMBL" id="PUHY01000015">
    <property type="protein sequence ID" value="PQO29422.1"/>
    <property type="molecule type" value="Genomic_DNA"/>
</dbReference>
<dbReference type="Gene3D" id="3.20.20.80">
    <property type="entry name" value="Glycosidases"/>
    <property type="match status" value="1"/>
</dbReference>
<dbReference type="PANTHER" id="PTHR37836:SF2">
    <property type="entry name" value="DUF4038 DOMAIN-CONTAINING PROTEIN"/>
    <property type="match status" value="1"/>
</dbReference>
<dbReference type="Pfam" id="PF12904">
    <property type="entry name" value="Collagen_bind_2"/>
    <property type="match status" value="1"/>
</dbReference>
<organism evidence="3 4">
    <name type="scientific">Blastopirellula marina</name>
    <dbReference type="NCBI Taxonomy" id="124"/>
    <lineage>
        <taxon>Bacteria</taxon>
        <taxon>Pseudomonadati</taxon>
        <taxon>Planctomycetota</taxon>
        <taxon>Planctomycetia</taxon>
        <taxon>Pirellulales</taxon>
        <taxon>Pirellulaceae</taxon>
        <taxon>Blastopirellula</taxon>
    </lineage>
</organism>
<comment type="caution">
    <text evidence="3">The sequence shown here is derived from an EMBL/GenBank/DDBJ whole genome shotgun (WGS) entry which is preliminary data.</text>
</comment>
<feature type="domain" description="DUF5060" evidence="2">
    <location>
        <begin position="82"/>
        <end position="166"/>
    </location>
</feature>
<dbReference type="Gene3D" id="2.60.40.10">
    <property type="entry name" value="Immunoglobulins"/>
    <property type="match status" value="1"/>
</dbReference>
<dbReference type="InterPro" id="IPR032260">
    <property type="entry name" value="DUF5060"/>
</dbReference>
<dbReference type="Proteomes" id="UP000238322">
    <property type="component" value="Unassembled WGS sequence"/>
</dbReference>
<evidence type="ECO:0000259" key="1">
    <source>
        <dbReference type="Pfam" id="PF12904"/>
    </source>
</evidence>
<evidence type="ECO:0000313" key="3">
    <source>
        <dbReference type="EMBL" id="PQO29422.1"/>
    </source>
</evidence>
<proteinExistence type="predicted"/>
<feature type="domain" description="Putative collagen-binding" evidence="1">
    <location>
        <begin position="599"/>
        <end position="670"/>
    </location>
</feature>
<evidence type="ECO:0000313" key="4">
    <source>
        <dbReference type="Proteomes" id="UP000238322"/>
    </source>
</evidence>
<name>A0A2S8FBA7_9BACT</name>
<dbReference type="Pfam" id="PF16586">
    <property type="entry name" value="DUF5060"/>
    <property type="match status" value="1"/>
</dbReference>
<evidence type="ECO:0008006" key="5">
    <source>
        <dbReference type="Google" id="ProtNLM"/>
    </source>
</evidence>
<protein>
    <recommendedName>
        <fullName evidence="5">DUF5060 domain-containing protein</fullName>
    </recommendedName>
</protein>
<evidence type="ECO:0000259" key="2">
    <source>
        <dbReference type="Pfam" id="PF16586"/>
    </source>
</evidence>
<reference evidence="3 4" key="1">
    <citation type="submission" date="2018-02" db="EMBL/GenBank/DDBJ databases">
        <title>Comparative genomes isolates from brazilian mangrove.</title>
        <authorList>
            <person name="Araujo J.E."/>
            <person name="Taketani R.G."/>
            <person name="Silva M.C.P."/>
            <person name="Loureco M.V."/>
            <person name="Andreote F.D."/>
        </authorList>
    </citation>
    <scope>NUCLEOTIDE SEQUENCE [LARGE SCALE GENOMIC DNA]</scope>
    <source>
        <strain evidence="3 4">Hex-1 MGV</strain>
    </source>
</reference>
<dbReference type="InterPro" id="IPR024749">
    <property type="entry name" value="Collagen-bd_put"/>
</dbReference>
<dbReference type="InterPro" id="IPR013783">
    <property type="entry name" value="Ig-like_fold"/>
</dbReference>
<gene>
    <name evidence="3" type="ORF">C5Y83_25465</name>
</gene>
<sequence length="674" mass="75123">MSHPTQLWRTPPHGRSYFSWNRQSLVTKILIGMVGRSFYLGDVMPPQLPQGDSPMLKTLFALVLAFAISFDDLCAADISGDLKTWHKVTLTVDGPEAKETDTNPNPFIDYRMTVTFTHESGEPTYQVPGYFAADGNAANSSATAGNKWRAHVSPDRPGKWDYEVAFVRGKGVALEPFATGSAIPPTNGLKGSFEVTASDKSGRDFRAEGRLNYVGQHYLRFAGSGKYFLKAGPDAPETLLAYVDFDGTEAKKKNVPLKTWQPHVRDWGEGDPTWKEGQGKGLIGAVNYLAAKGCNSMSFLPYNAGGDGDNVWPFVSRDDKFHYDCSKLDQWQIVFDHAQAKGIFLHFKLQETENDDNIRNGKAEVPTSLDDGDLGPERKLYCRELIARFGYELALNWNLGEENTQTPQQQRDMARYIHDVDPYDHLIVVHTFPNQQDKVYPKLLGDQSVLTGASLQNDWDVAHARTLKWVTASAEAGKPWVVANDEQGPASLGVPPDAEYEGHSGIAKEGKNSYDRHDIRKQTLWGTLMAGGAGVEYYFGYKLPQNDLVCEDFRSRDQSWDDCRIAISFFQKNQIPFWEMTNVDRLLTSEHSSKTYGFAKPDELYLVFLPQGGDVSLDLQDAKGKYQVQWFNPRTGGDLQDGSVLEVIGGQNVDLGKAPSEADQDWLVIVSKAK</sequence>